<keyword evidence="3" id="KW-1185">Reference proteome</keyword>
<evidence type="ECO:0000313" key="2">
    <source>
        <dbReference type="Ensembl" id="ENSEBUP00000004424.1"/>
    </source>
</evidence>
<dbReference type="Proteomes" id="UP000694388">
    <property type="component" value="Unplaced"/>
</dbReference>
<sequence>MENKHDGYPVWVERFENEAVVCFQNVPESYILDFAVECHYKVPPGVPLNSNDWIGLFPVSLKKDKFYQNTRPAPMK</sequence>
<dbReference type="Pfam" id="PF17751">
    <property type="entry name" value="SKICH"/>
    <property type="match status" value="1"/>
</dbReference>
<reference evidence="2" key="2">
    <citation type="submission" date="2025-09" db="UniProtKB">
        <authorList>
            <consortium name="Ensembl"/>
        </authorList>
    </citation>
    <scope>IDENTIFICATION</scope>
</reference>
<dbReference type="InterPro" id="IPR041611">
    <property type="entry name" value="SKICH"/>
</dbReference>
<dbReference type="Gene3D" id="2.60.40.2840">
    <property type="match status" value="1"/>
</dbReference>
<reference evidence="2" key="1">
    <citation type="submission" date="2025-08" db="UniProtKB">
        <authorList>
            <consortium name="Ensembl"/>
        </authorList>
    </citation>
    <scope>IDENTIFICATION</scope>
</reference>
<dbReference type="Ensembl" id="ENSEBUT00000004863.1">
    <property type="protein sequence ID" value="ENSEBUP00000004424.1"/>
    <property type="gene ID" value="ENSEBUG00000003124.1"/>
</dbReference>
<name>A0A8C4NC87_EPTBU</name>
<accession>A0A8C4NC87</accession>
<evidence type="ECO:0000313" key="3">
    <source>
        <dbReference type="Proteomes" id="UP000694388"/>
    </source>
</evidence>
<protein>
    <recommendedName>
        <fullName evidence="1">SKICH domain-containing protein</fullName>
    </recommendedName>
</protein>
<evidence type="ECO:0000259" key="1">
    <source>
        <dbReference type="Pfam" id="PF17751"/>
    </source>
</evidence>
<dbReference type="AlphaFoldDB" id="A0A8C4NC87"/>
<proteinExistence type="predicted"/>
<organism evidence="2 3">
    <name type="scientific">Eptatretus burgeri</name>
    <name type="common">Inshore hagfish</name>
    <dbReference type="NCBI Taxonomy" id="7764"/>
    <lineage>
        <taxon>Eukaryota</taxon>
        <taxon>Metazoa</taxon>
        <taxon>Chordata</taxon>
        <taxon>Craniata</taxon>
        <taxon>Vertebrata</taxon>
        <taxon>Cyclostomata</taxon>
        <taxon>Myxini</taxon>
        <taxon>Myxiniformes</taxon>
        <taxon>Myxinidae</taxon>
        <taxon>Eptatretinae</taxon>
        <taxon>Eptatretus</taxon>
    </lineage>
</organism>
<feature type="domain" description="SKICH" evidence="1">
    <location>
        <begin position="21"/>
        <end position="65"/>
    </location>
</feature>